<proteinExistence type="predicted"/>
<dbReference type="PROSITE" id="PS50035">
    <property type="entry name" value="PLD"/>
    <property type="match status" value="2"/>
</dbReference>
<evidence type="ECO:0000256" key="12">
    <source>
        <dbReference type="NCBIfam" id="TIGR04265"/>
    </source>
</evidence>
<dbReference type="SUPFAM" id="SSF56024">
    <property type="entry name" value="Phospholipase D/nuclease"/>
    <property type="match status" value="2"/>
</dbReference>
<evidence type="ECO:0000256" key="6">
    <source>
        <dbReference type="ARBA" id="ARBA00022737"/>
    </source>
</evidence>
<dbReference type="RefSeq" id="WP_377175284.1">
    <property type="nucleotide sequence ID" value="NZ_JBHTMY010000001.1"/>
</dbReference>
<keyword evidence="9 13" id="KW-0472">Membrane</keyword>
<evidence type="ECO:0000256" key="4">
    <source>
        <dbReference type="ARBA" id="ARBA00022679"/>
    </source>
</evidence>
<evidence type="ECO:0000256" key="9">
    <source>
        <dbReference type="ARBA" id="ARBA00023136"/>
    </source>
</evidence>
<dbReference type="PANTHER" id="PTHR21248">
    <property type="entry name" value="CARDIOLIPIN SYNTHASE"/>
    <property type="match status" value="1"/>
</dbReference>
<evidence type="ECO:0000313" key="15">
    <source>
        <dbReference type="EMBL" id="MFD1314048.1"/>
    </source>
</evidence>
<dbReference type="PANTHER" id="PTHR21248:SF22">
    <property type="entry name" value="PHOSPHOLIPASE D"/>
    <property type="match status" value="1"/>
</dbReference>
<evidence type="ECO:0000259" key="14">
    <source>
        <dbReference type="PROSITE" id="PS50035"/>
    </source>
</evidence>
<dbReference type="CDD" id="cd09110">
    <property type="entry name" value="PLDc_CLS_1"/>
    <property type="match status" value="1"/>
</dbReference>
<dbReference type="Pfam" id="PF13396">
    <property type="entry name" value="PLDc_N"/>
    <property type="match status" value="1"/>
</dbReference>
<evidence type="ECO:0000256" key="11">
    <source>
        <dbReference type="ARBA" id="ARBA00023264"/>
    </source>
</evidence>
<comment type="caution">
    <text evidence="15">The sequence shown here is derived from an EMBL/GenBank/DDBJ whole genome shotgun (WGS) entry which is preliminary data.</text>
</comment>
<dbReference type="Pfam" id="PF13091">
    <property type="entry name" value="PLDc_2"/>
    <property type="match status" value="2"/>
</dbReference>
<dbReference type="InterPro" id="IPR022924">
    <property type="entry name" value="Cardiolipin_synthase"/>
</dbReference>
<evidence type="ECO:0000313" key="16">
    <source>
        <dbReference type="Proteomes" id="UP001597201"/>
    </source>
</evidence>
<dbReference type="InterPro" id="IPR001736">
    <property type="entry name" value="PLipase_D/transphosphatidylase"/>
</dbReference>
<keyword evidence="4" id="KW-0808">Transferase</keyword>
<keyword evidence="8" id="KW-0443">Lipid metabolism</keyword>
<dbReference type="InterPro" id="IPR027379">
    <property type="entry name" value="CLS_N"/>
</dbReference>
<feature type="domain" description="PLD phosphodiesterase" evidence="14">
    <location>
        <begin position="406"/>
        <end position="433"/>
    </location>
</feature>
<reference evidence="16" key="1">
    <citation type="journal article" date="2019" name="Int. J. Syst. Evol. Microbiol.">
        <title>The Global Catalogue of Microorganisms (GCM) 10K type strain sequencing project: providing services to taxonomists for standard genome sequencing and annotation.</title>
        <authorList>
            <consortium name="The Broad Institute Genomics Platform"/>
            <consortium name="The Broad Institute Genome Sequencing Center for Infectious Disease"/>
            <person name="Wu L."/>
            <person name="Ma J."/>
        </authorList>
    </citation>
    <scope>NUCLEOTIDE SEQUENCE [LARGE SCALE GENOMIC DNA]</scope>
    <source>
        <strain evidence="16">CCUG 61485</strain>
    </source>
</reference>
<dbReference type="InterPro" id="IPR025202">
    <property type="entry name" value="PLD-like_dom"/>
</dbReference>
<keyword evidence="6" id="KW-0677">Repeat</keyword>
<accession>A0ABW3XWW0</accession>
<keyword evidence="3" id="KW-0444">Lipid biosynthesis</keyword>
<evidence type="ECO:0000256" key="8">
    <source>
        <dbReference type="ARBA" id="ARBA00023098"/>
    </source>
</evidence>
<dbReference type="NCBIfam" id="TIGR04265">
    <property type="entry name" value="bac_cardiolipin"/>
    <property type="match status" value="1"/>
</dbReference>
<keyword evidence="10" id="KW-0594">Phospholipid biosynthesis</keyword>
<comment type="subcellular location">
    <subcellularLocation>
        <location evidence="1">Cell membrane</location>
        <topology evidence="1">Multi-pass membrane protein</topology>
    </subcellularLocation>
</comment>
<dbReference type="EMBL" id="JBHTMY010000001">
    <property type="protein sequence ID" value="MFD1314048.1"/>
    <property type="molecule type" value="Genomic_DNA"/>
</dbReference>
<keyword evidence="16" id="KW-1185">Reference proteome</keyword>
<evidence type="ECO:0000256" key="3">
    <source>
        <dbReference type="ARBA" id="ARBA00022516"/>
    </source>
</evidence>
<feature type="transmembrane region" description="Helical" evidence="13">
    <location>
        <begin position="42"/>
        <end position="62"/>
    </location>
</feature>
<dbReference type="CDD" id="cd09112">
    <property type="entry name" value="PLDc_CLS_2"/>
    <property type="match status" value="1"/>
</dbReference>
<evidence type="ECO:0000256" key="7">
    <source>
        <dbReference type="ARBA" id="ARBA00022989"/>
    </source>
</evidence>
<keyword evidence="2" id="KW-1003">Cell membrane</keyword>
<dbReference type="SMART" id="SM00155">
    <property type="entry name" value="PLDc"/>
    <property type="match status" value="2"/>
</dbReference>
<dbReference type="EC" id="2.7.8.-" evidence="12"/>
<feature type="transmembrane region" description="Helical" evidence="13">
    <location>
        <begin position="12"/>
        <end position="33"/>
    </location>
</feature>
<dbReference type="Proteomes" id="UP001597201">
    <property type="component" value="Unassembled WGS sequence"/>
</dbReference>
<organism evidence="15 16">
    <name type="scientific">Namhaeicola litoreus</name>
    <dbReference type="NCBI Taxonomy" id="1052145"/>
    <lineage>
        <taxon>Bacteria</taxon>
        <taxon>Pseudomonadati</taxon>
        <taxon>Bacteroidota</taxon>
        <taxon>Flavobacteriia</taxon>
        <taxon>Flavobacteriales</taxon>
        <taxon>Flavobacteriaceae</taxon>
        <taxon>Namhaeicola</taxon>
    </lineage>
</organism>
<keyword evidence="11" id="KW-1208">Phospholipid metabolism</keyword>
<name>A0ABW3XWW0_9FLAO</name>
<dbReference type="Gene3D" id="3.30.870.10">
    <property type="entry name" value="Endonuclease Chain A"/>
    <property type="match status" value="2"/>
</dbReference>
<keyword evidence="7 13" id="KW-1133">Transmembrane helix</keyword>
<evidence type="ECO:0000256" key="10">
    <source>
        <dbReference type="ARBA" id="ARBA00023209"/>
    </source>
</evidence>
<evidence type="ECO:0000256" key="1">
    <source>
        <dbReference type="ARBA" id="ARBA00004651"/>
    </source>
</evidence>
<gene>
    <name evidence="15" type="primary">cls</name>
    <name evidence="15" type="ORF">ACFQ39_00335</name>
</gene>
<keyword evidence="5 13" id="KW-0812">Transmembrane</keyword>
<sequence length="493" mass="56547">MRFFDFNVNSSAVIIVLILYGFVLVFTIVRILLDTNSTPKTLAYILLVALFPVLGVLFFYAFGGDYRHVKITAHRYKEAVALTRAFNKENKDNTSALLKEYENDLMQYKDLVKFIYKHSHENLNFNDYHLLENGENKFPEVLKELEKAKSFIHIEYYAWENDVRGNQIKEVLLKKAKEGVKVRVLVDAFASRGIEKNIVKELNEGGAEVHPFIKIIFTRLASRTNHRDHRKIIIIDGVVGFVGGINVSDRYDNSIDTGLYWRDTHVKIMGESVNNLQRHFIICWNAADQTKNLTFKKELFPNFPETNINKEKELAQIVAGGPLDNISNIMLTYFKIFTLATQKLYITNPYFVPNSSILNALKQAAITGVDVRILVPKKSDSALVGATTNFYFKELLEVGVKIYLYEKGFIHAKTLVADSYVSVVGTANMDLRSFDLNFEIMSVIYGNKFAAEMERNFLSDLENSELLNYADWMKQSNWTFLKFATARLISSFL</sequence>
<feature type="domain" description="PLD phosphodiesterase" evidence="14">
    <location>
        <begin position="224"/>
        <end position="251"/>
    </location>
</feature>
<evidence type="ECO:0000256" key="13">
    <source>
        <dbReference type="SAM" id="Phobius"/>
    </source>
</evidence>
<protein>
    <recommendedName>
        <fullName evidence="12">Cardiolipin synthase</fullName>
        <ecNumber evidence="12">2.7.8.-</ecNumber>
    </recommendedName>
</protein>
<evidence type="ECO:0000256" key="5">
    <source>
        <dbReference type="ARBA" id="ARBA00022692"/>
    </source>
</evidence>
<evidence type="ECO:0000256" key="2">
    <source>
        <dbReference type="ARBA" id="ARBA00022475"/>
    </source>
</evidence>